<evidence type="ECO:0000313" key="5">
    <source>
        <dbReference type="EMBL" id="KXA28667.1"/>
    </source>
</evidence>
<dbReference type="InterPro" id="IPR016181">
    <property type="entry name" value="Acyl_CoA_acyltransferase"/>
</dbReference>
<keyword evidence="2" id="KW-0012">Acyltransferase</keyword>
<evidence type="ECO:0000256" key="1">
    <source>
        <dbReference type="ARBA" id="ARBA00022679"/>
    </source>
</evidence>
<evidence type="ECO:0000256" key="3">
    <source>
        <dbReference type="ARBA" id="ARBA00038502"/>
    </source>
</evidence>
<dbReference type="InterPro" id="IPR051531">
    <property type="entry name" value="N-acetyltransferase"/>
</dbReference>
<comment type="caution">
    <text evidence="5">The sequence shown here is derived from an EMBL/GenBank/DDBJ whole genome shotgun (WGS) entry which is preliminary data.</text>
</comment>
<gene>
    <name evidence="5" type="ORF">HMPREF3229_01663</name>
</gene>
<dbReference type="RefSeq" id="WP_060800633.1">
    <property type="nucleotide sequence ID" value="NZ_KQ957105.1"/>
</dbReference>
<keyword evidence="1 5" id="KW-0808">Transferase</keyword>
<evidence type="ECO:0000256" key="2">
    <source>
        <dbReference type="ARBA" id="ARBA00023315"/>
    </source>
</evidence>
<evidence type="ECO:0000313" key="6">
    <source>
        <dbReference type="Proteomes" id="UP000070174"/>
    </source>
</evidence>
<dbReference type="PROSITE" id="PS51186">
    <property type="entry name" value="GNAT"/>
    <property type="match status" value="1"/>
</dbReference>
<proteinExistence type="inferred from homology"/>
<evidence type="ECO:0000259" key="4">
    <source>
        <dbReference type="PROSITE" id="PS51186"/>
    </source>
</evidence>
<accession>A0A133PJF1</accession>
<dbReference type="PANTHER" id="PTHR43792:SF8">
    <property type="entry name" value="[RIBOSOMAL PROTEIN US5]-ALANINE N-ACETYLTRANSFERASE"/>
    <property type="match status" value="1"/>
</dbReference>
<dbReference type="GO" id="GO:0016747">
    <property type="term" value="F:acyltransferase activity, transferring groups other than amino-acyl groups"/>
    <property type="evidence" value="ECO:0007669"/>
    <property type="project" value="InterPro"/>
</dbReference>
<dbReference type="Proteomes" id="UP000070174">
    <property type="component" value="Unassembled WGS sequence"/>
</dbReference>
<sequence length="179" mass="20677">METERLIIRRWTLDDAESLFDYAKDPEVGPVAGWPAHKTIEDSLRTIKNVFNGKEAYALALKESNEAIGAIELKLRGNTKLTDKDDECELGYWLGKKFWGRGLMPEAAREILRHAFCDLGMTKVWCGYYTGNEKSKRVQEKCGFIPQKVIRDEYLPLMDEKRDVNVNLLTREEFLKKEG</sequence>
<dbReference type="AlphaFoldDB" id="A0A133PJF1"/>
<dbReference type="Gene3D" id="3.40.630.30">
    <property type="match status" value="1"/>
</dbReference>
<dbReference type="SUPFAM" id="SSF55729">
    <property type="entry name" value="Acyl-CoA N-acyltransferases (Nat)"/>
    <property type="match status" value="1"/>
</dbReference>
<dbReference type="PANTHER" id="PTHR43792">
    <property type="entry name" value="GNAT FAMILY, PUTATIVE (AFU_ORTHOLOGUE AFUA_3G00765)-RELATED-RELATED"/>
    <property type="match status" value="1"/>
</dbReference>
<dbReference type="InterPro" id="IPR000182">
    <property type="entry name" value="GNAT_dom"/>
</dbReference>
<dbReference type="PATRIC" id="fig|54005.3.peg.1626"/>
<dbReference type="Pfam" id="PF13302">
    <property type="entry name" value="Acetyltransf_3"/>
    <property type="match status" value="1"/>
</dbReference>
<protein>
    <submittedName>
        <fullName evidence="5">Acetyltransferase, GNAT family</fullName>
    </submittedName>
</protein>
<organism evidence="5">
    <name type="scientific">Peptoniphilus harei</name>
    <dbReference type="NCBI Taxonomy" id="54005"/>
    <lineage>
        <taxon>Bacteria</taxon>
        <taxon>Bacillati</taxon>
        <taxon>Bacillota</taxon>
        <taxon>Tissierellia</taxon>
        <taxon>Tissierellales</taxon>
        <taxon>Peptoniphilaceae</taxon>
        <taxon>Peptoniphilus</taxon>
    </lineage>
</organism>
<feature type="domain" description="N-acetyltransferase" evidence="4">
    <location>
        <begin position="6"/>
        <end position="163"/>
    </location>
</feature>
<name>A0A133PJF1_9FIRM</name>
<reference evidence="5 6" key="1">
    <citation type="submission" date="2016-01" db="EMBL/GenBank/DDBJ databases">
        <authorList>
            <person name="Oliw E.H."/>
        </authorList>
    </citation>
    <scope>NUCLEOTIDE SEQUENCE [LARGE SCALE GENOMIC DNA]</scope>
    <source>
        <strain evidence="5 6">CMW7756A</strain>
    </source>
</reference>
<comment type="similarity">
    <text evidence="3">Belongs to the acetyltransferase family. RimJ subfamily.</text>
</comment>
<dbReference type="EMBL" id="LRQE01000041">
    <property type="protein sequence ID" value="KXA28667.1"/>
    <property type="molecule type" value="Genomic_DNA"/>
</dbReference>